<evidence type="ECO:0000313" key="4">
    <source>
        <dbReference type="Proteomes" id="UP000036681"/>
    </source>
</evidence>
<keyword evidence="4" id="KW-1185">Reference proteome</keyword>
<keyword evidence="1" id="KW-0347">Helicase</keyword>
<evidence type="ECO:0000259" key="3">
    <source>
        <dbReference type="Pfam" id="PF21530"/>
    </source>
</evidence>
<dbReference type="Proteomes" id="UP000036681">
    <property type="component" value="Unplaced"/>
</dbReference>
<dbReference type="GO" id="GO:0006281">
    <property type="term" value="P:DNA repair"/>
    <property type="evidence" value="ECO:0007669"/>
    <property type="project" value="UniProtKB-KW"/>
</dbReference>
<dbReference type="InterPro" id="IPR027417">
    <property type="entry name" value="P-loop_NTPase"/>
</dbReference>
<evidence type="ECO:0000256" key="1">
    <source>
        <dbReference type="RuleBase" id="RU363044"/>
    </source>
</evidence>
<organism evidence="4 5">
    <name type="scientific">Ascaris lumbricoides</name>
    <name type="common">Giant roundworm</name>
    <dbReference type="NCBI Taxonomy" id="6252"/>
    <lineage>
        <taxon>Eukaryota</taxon>
        <taxon>Metazoa</taxon>
        <taxon>Ecdysozoa</taxon>
        <taxon>Nematoda</taxon>
        <taxon>Chromadorea</taxon>
        <taxon>Rhabditida</taxon>
        <taxon>Spirurina</taxon>
        <taxon>Ascaridomorpha</taxon>
        <taxon>Ascaridoidea</taxon>
        <taxon>Ascarididae</taxon>
        <taxon>Ascaris</taxon>
    </lineage>
</organism>
<dbReference type="Gene3D" id="3.40.50.300">
    <property type="entry name" value="P-loop containing nucleotide triphosphate hydrolases"/>
    <property type="match status" value="1"/>
</dbReference>
<protein>
    <recommendedName>
        <fullName evidence="1">ATP-dependent DNA helicase</fullName>
        <ecNumber evidence="1">5.6.2.3</ecNumber>
    </recommendedName>
</protein>
<keyword evidence="1" id="KW-0233">DNA recombination</keyword>
<accession>A0A0M3IDC4</accession>
<sequence length="746" mass="84658">MQLLARCNKKDVADDLQHTDAIDNEQVTEQQQPIHSTCTEKYEVRIQTTVDQQEKNLDLPQEEAHELDNKDAGIQMRYEDLPAEANNYGFAQKGYDCAKMQLLARCNKKDVADDLQHTDAIDKEQVTEQQQPIHSICTEKYEVRIQTTVGQEEENLGLPQEEAHELDNRDAGIQMRYEDLPAEANNYGPLEVEHDAVDHDEVSWFRRMHVLTPIEALYRDLACLMHRLSHTVIRLSVHLPWMYTVRARQVEKYCLRMLLKYMKGPQSFEDVRTVDNRVYSTFFDACKALGMAVDEDIWEASLAEAKAQQLENRALSHIQRMLRAGGQELGAYGIICVESTDESSQGSPSAEDHRSQLPIIYDQLSAGQKLVADTVMSAIYDGYALEQRCFFVGAAGGTGKMFMYNLLLHLVRSRGDVAVAVVFTGIAATLLLSGTTVHSSFKLPLKLYHNGASSISADSKDAEYLRSARLIIWDEAATQERYALEAVDRLLRDVFASSHQNLPFGGHVMLFGGDWKQMLPFVEDTTKEDAMATTVRRSEVWPSFNILRLTENMRAGEGEQEFAAFMNAVGNGQLQDSRTGSLYVKMLRRCFMDLKEDVVEWIYDSDALQHGQAIIGRALLSVRNDDFSWLNDLVLKKIRPEEDARTYFAVDEIYADDPKCVVEMMAHEYLNFTTSFGMPPYQLVLKRGAVVMLLRNIDLQAGLCNGTRMIVDEMRPNTLLCTILIGTHAGKRVVLTKLSIKWKNRY</sequence>
<comment type="similarity">
    <text evidence="1">Belongs to the helicase family.</text>
</comment>
<dbReference type="GO" id="GO:0000723">
    <property type="term" value="P:telomere maintenance"/>
    <property type="evidence" value="ECO:0007669"/>
    <property type="project" value="InterPro"/>
</dbReference>
<dbReference type="GO" id="GO:0006310">
    <property type="term" value="P:DNA recombination"/>
    <property type="evidence" value="ECO:0007669"/>
    <property type="project" value="UniProtKB-KW"/>
</dbReference>
<keyword evidence="1" id="KW-0234">DNA repair</keyword>
<keyword evidence="1" id="KW-0547">Nucleotide-binding</keyword>
<dbReference type="GO" id="GO:0005524">
    <property type="term" value="F:ATP binding"/>
    <property type="evidence" value="ECO:0007669"/>
    <property type="project" value="UniProtKB-KW"/>
</dbReference>
<dbReference type="InterPro" id="IPR049163">
    <property type="entry name" value="Pif1-like_2B_dom"/>
</dbReference>
<dbReference type="Pfam" id="PF21530">
    <property type="entry name" value="Pif1_2B_dom"/>
    <property type="match status" value="1"/>
</dbReference>
<dbReference type="PANTHER" id="PTHR10492:SF57">
    <property type="entry name" value="ATP-DEPENDENT DNA HELICASE"/>
    <property type="match status" value="1"/>
</dbReference>
<reference evidence="5" key="1">
    <citation type="submission" date="2017-02" db="UniProtKB">
        <authorList>
            <consortium name="WormBaseParasite"/>
        </authorList>
    </citation>
    <scope>IDENTIFICATION</scope>
</reference>
<dbReference type="EC" id="5.6.2.3" evidence="1"/>
<comment type="catalytic activity">
    <reaction evidence="1">
        <text>ATP + H2O = ADP + phosphate + H(+)</text>
        <dbReference type="Rhea" id="RHEA:13065"/>
        <dbReference type="ChEBI" id="CHEBI:15377"/>
        <dbReference type="ChEBI" id="CHEBI:15378"/>
        <dbReference type="ChEBI" id="CHEBI:30616"/>
        <dbReference type="ChEBI" id="CHEBI:43474"/>
        <dbReference type="ChEBI" id="CHEBI:456216"/>
        <dbReference type="EC" id="5.6.2.3"/>
    </reaction>
</comment>
<dbReference type="AlphaFoldDB" id="A0A0M3IDC4"/>
<dbReference type="PANTHER" id="PTHR10492">
    <property type="match status" value="1"/>
</dbReference>
<keyword evidence="1" id="KW-0378">Hydrolase</keyword>
<dbReference type="GO" id="GO:0043139">
    <property type="term" value="F:5'-3' DNA helicase activity"/>
    <property type="evidence" value="ECO:0007669"/>
    <property type="project" value="UniProtKB-EC"/>
</dbReference>
<comment type="cofactor">
    <cofactor evidence="1">
        <name>Mg(2+)</name>
        <dbReference type="ChEBI" id="CHEBI:18420"/>
    </cofactor>
</comment>
<dbReference type="InterPro" id="IPR010285">
    <property type="entry name" value="DNA_helicase_pif1-like_DEAD"/>
</dbReference>
<name>A0A0M3IDC4_ASCLU</name>
<feature type="domain" description="DNA helicase Pif1-like DEAD-box helicase" evidence="2">
    <location>
        <begin position="363"/>
        <end position="578"/>
    </location>
</feature>
<proteinExistence type="inferred from homology"/>
<dbReference type="Pfam" id="PF05970">
    <property type="entry name" value="PIF1"/>
    <property type="match status" value="1"/>
</dbReference>
<keyword evidence="1" id="KW-0227">DNA damage</keyword>
<feature type="domain" description="DNA helicase Pif1-like 2B" evidence="3">
    <location>
        <begin position="668"/>
        <end position="712"/>
    </location>
</feature>
<evidence type="ECO:0000313" key="5">
    <source>
        <dbReference type="WBParaSite" id="ALUE_0001601001-mRNA-1"/>
    </source>
</evidence>
<dbReference type="GO" id="GO:0016887">
    <property type="term" value="F:ATP hydrolysis activity"/>
    <property type="evidence" value="ECO:0007669"/>
    <property type="project" value="RHEA"/>
</dbReference>
<dbReference type="WBParaSite" id="ALUE_0001601001-mRNA-1">
    <property type="protein sequence ID" value="ALUE_0001601001-mRNA-1"/>
    <property type="gene ID" value="ALUE_0001601001"/>
</dbReference>
<keyword evidence="1" id="KW-0067">ATP-binding</keyword>
<dbReference type="SUPFAM" id="SSF52540">
    <property type="entry name" value="P-loop containing nucleoside triphosphate hydrolases"/>
    <property type="match status" value="2"/>
</dbReference>
<evidence type="ECO:0000259" key="2">
    <source>
        <dbReference type="Pfam" id="PF05970"/>
    </source>
</evidence>